<comment type="caution">
    <text evidence="2">The sequence shown here is derived from an EMBL/GenBank/DDBJ whole genome shotgun (WGS) entry which is preliminary data.</text>
</comment>
<evidence type="ECO:0000313" key="4">
    <source>
        <dbReference type="Proteomes" id="UP000270112"/>
    </source>
</evidence>
<dbReference type="EMBL" id="QICC01000060">
    <property type="protein sequence ID" value="RNM40869.1"/>
    <property type="molecule type" value="Genomic_DNA"/>
</dbReference>
<reference evidence="2" key="3">
    <citation type="journal article" date="2019" name="Microbiol. Resour. Announc.">
        <title>Draft Genome Sequences of Type Strains of Gordonibacter faecihominis, Paraeggerthella hongkongensis, Parvibacter caecicola,Slackia equolifaciens, Slackia faecicanis, and Slackia isoflavoniconvertens.</title>
        <authorList>
            <person name="Danylec N."/>
            <person name="Stoll D.A."/>
            <person name="Dotsch A."/>
            <person name="Huch M."/>
        </authorList>
    </citation>
    <scope>NUCLEOTIDE SEQUENCE</scope>
    <source>
        <strain evidence="2">DSM 16107</strain>
    </source>
</reference>
<dbReference type="OrthoDB" id="9800945at2"/>
<sequence>MSILTYEDWRDTCNTEHMLVQMMGKVKLESMAPQPEWKQVVLDADADGFTTGLIPAGADGFEVRLSIADAEMRAETTAGDRARFPIRGRASVSELYSRFMAMLENIGHPVQINPVPQEMYTEVPFDQQTSAHEFDEKAAQRSFRQFLFARGALSAFSAPFRGKKIPPSLFWGTFDLTTVLFSGKPCPFEQSASMVERVAFDEQFVECGFWPGDANANEPAFFVLAYPFPESGSAEDTGVAEAYYDAANAEYFLRLEDALRYDDPQEVVERFCSTTFATLMRRQQWEQREWFTEPLLNA</sequence>
<proteinExistence type="predicted"/>
<evidence type="ECO:0000313" key="2">
    <source>
        <dbReference type="EMBL" id="RNM40869.1"/>
    </source>
</evidence>
<evidence type="ECO:0000313" key="3">
    <source>
        <dbReference type="Proteomes" id="UP000253817"/>
    </source>
</evidence>
<keyword evidence="3" id="KW-1185">Reference proteome</keyword>
<reference evidence="4" key="2">
    <citation type="submission" date="2018-05" db="EMBL/GenBank/DDBJ databases">
        <title>Genome Sequencing of selected type strains of the family Eggerthellaceae.</title>
        <authorList>
            <person name="Danylec N."/>
            <person name="Stoll D.A."/>
            <person name="Doetsch A."/>
            <person name="Huch M."/>
        </authorList>
    </citation>
    <scope>NUCLEOTIDE SEQUENCE [LARGE SCALE GENOMIC DNA]</scope>
    <source>
        <strain evidence="4">DSM 16107</strain>
    </source>
</reference>
<dbReference type="InterPro" id="IPR046038">
    <property type="entry name" value="DUF5996"/>
</dbReference>
<gene>
    <name evidence="1" type="ORF">C1876_08100</name>
    <name evidence="2" type="ORF">DMP09_12415</name>
</gene>
<organism evidence="2 4">
    <name type="scientific">Eggerthella sinensis</name>
    <dbReference type="NCBI Taxonomy" id="242230"/>
    <lineage>
        <taxon>Bacteria</taxon>
        <taxon>Bacillati</taxon>
        <taxon>Actinomycetota</taxon>
        <taxon>Coriobacteriia</taxon>
        <taxon>Eggerthellales</taxon>
        <taxon>Eggerthellaceae</taxon>
        <taxon>Eggerthella</taxon>
    </lineage>
</organism>
<dbReference type="AlphaFoldDB" id="A0A3N0IV52"/>
<dbReference type="Pfam" id="PF19459">
    <property type="entry name" value="DUF5996"/>
    <property type="match status" value="1"/>
</dbReference>
<dbReference type="RefSeq" id="WP_114546218.1">
    <property type="nucleotide sequence ID" value="NZ_PPTT01000012.1"/>
</dbReference>
<reference evidence="1 3" key="1">
    <citation type="journal article" date="2018" name="Elife">
        <title>Discovery and characterization of a prevalent human gut bacterial enzyme sufficient for the inactivation of a family of plant toxins.</title>
        <authorList>
            <person name="Koppel N."/>
            <person name="Bisanz J.E."/>
            <person name="Pandelia M.E."/>
            <person name="Turnbaugh P.J."/>
            <person name="Balskus E.P."/>
        </authorList>
    </citation>
    <scope>NUCLEOTIDE SEQUENCE [LARGE SCALE GENOMIC DNA]</scope>
    <source>
        <strain evidence="1 3">DSM 16107</strain>
    </source>
</reference>
<dbReference type="EMBL" id="PPTT01000012">
    <property type="protein sequence ID" value="RDB68908.1"/>
    <property type="molecule type" value="Genomic_DNA"/>
</dbReference>
<evidence type="ECO:0000313" key="1">
    <source>
        <dbReference type="EMBL" id="RDB68908.1"/>
    </source>
</evidence>
<dbReference type="Proteomes" id="UP000253817">
    <property type="component" value="Unassembled WGS sequence"/>
</dbReference>
<dbReference type="Proteomes" id="UP000270112">
    <property type="component" value="Unassembled WGS sequence"/>
</dbReference>
<name>A0A3N0IV52_9ACTN</name>
<protein>
    <submittedName>
        <fullName evidence="2">Uncharacterized protein</fullName>
    </submittedName>
</protein>
<accession>A0A3N0IV52</accession>